<organism evidence="2 3">
    <name type="scientific">Salinomyces thailandicus</name>
    <dbReference type="NCBI Taxonomy" id="706561"/>
    <lineage>
        <taxon>Eukaryota</taxon>
        <taxon>Fungi</taxon>
        <taxon>Dikarya</taxon>
        <taxon>Ascomycota</taxon>
        <taxon>Pezizomycotina</taxon>
        <taxon>Dothideomycetes</taxon>
        <taxon>Dothideomycetidae</taxon>
        <taxon>Mycosphaerellales</taxon>
        <taxon>Teratosphaeriaceae</taxon>
        <taxon>Salinomyces</taxon>
    </lineage>
</organism>
<name>A0A4U0UF01_9PEZI</name>
<feature type="region of interest" description="Disordered" evidence="1">
    <location>
        <begin position="82"/>
        <end position="110"/>
    </location>
</feature>
<dbReference type="EMBL" id="NAJL01000003">
    <property type="protein sequence ID" value="TKA33186.1"/>
    <property type="molecule type" value="Genomic_DNA"/>
</dbReference>
<keyword evidence="3" id="KW-1185">Reference proteome</keyword>
<reference evidence="2 3" key="1">
    <citation type="submission" date="2017-03" db="EMBL/GenBank/DDBJ databases">
        <title>Genomes of endolithic fungi from Antarctica.</title>
        <authorList>
            <person name="Coleine C."/>
            <person name="Masonjones S."/>
            <person name="Stajich J.E."/>
        </authorList>
    </citation>
    <scope>NUCLEOTIDE SEQUENCE [LARGE SCALE GENOMIC DNA]</scope>
    <source>
        <strain evidence="2 3">CCFEE 6315</strain>
    </source>
</reference>
<dbReference type="Proteomes" id="UP000308549">
    <property type="component" value="Unassembled WGS sequence"/>
</dbReference>
<evidence type="ECO:0000256" key="1">
    <source>
        <dbReference type="SAM" id="MobiDB-lite"/>
    </source>
</evidence>
<feature type="compositionally biased region" description="Polar residues" evidence="1">
    <location>
        <begin position="82"/>
        <end position="101"/>
    </location>
</feature>
<feature type="compositionally biased region" description="Low complexity" evidence="1">
    <location>
        <begin position="9"/>
        <end position="27"/>
    </location>
</feature>
<feature type="region of interest" description="Disordered" evidence="1">
    <location>
        <begin position="1"/>
        <end position="56"/>
    </location>
</feature>
<protein>
    <submittedName>
        <fullName evidence="2">Uncharacterized protein</fullName>
    </submittedName>
</protein>
<comment type="caution">
    <text evidence="2">The sequence shown here is derived from an EMBL/GenBank/DDBJ whole genome shotgun (WGS) entry which is preliminary data.</text>
</comment>
<accession>A0A4U0UF01</accession>
<dbReference type="AlphaFoldDB" id="A0A4U0UF01"/>
<evidence type="ECO:0000313" key="3">
    <source>
        <dbReference type="Proteomes" id="UP000308549"/>
    </source>
</evidence>
<feature type="compositionally biased region" description="Basic and acidic residues" evidence="1">
    <location>
        <begin position="28"/>
        <end position="50"/>
    </location>
</feature>
<proteinExistence type="predicted"/>
<gene>
    <name evidence="2" type="ORF">B0A50_00739</name>
</gene>
<sequence length="157" mass="17374">MQPGGRGSGETPPSGRRPGGTPSTPRPSSDELNERWERVQRSERDIENFRRTGAASVDNLARAFPDVPIPTHLGDLLYSLRRPTSSDTPATSRVESLRSPTLPSPAGRSPTTFVFQTLEDTIRQCEESLRNRGVAAEEFRIALDNAQFRAYARRHGS</sequence>
<evidence type="ECO:0000313" key="2">
    <source>
        <dbReference type="EMBL" id="TKA33186.1"/>
    </source>
</evidence>